<sequence length="201" mass="22798">MNFVILLSLISMSSSFIQHRTSELANVQIGEPVIFIGAPISVESQKGSYGDLIYPRSSESIVLSEGPRALKITYYIDKLIYGDFIGDDIEFYGFESKSSWPDYLTDGYVYVFLVKLNDVHVAALTRKISYSGSDNGLDWMICGEDFSPYNENDSPLFVTEVGQDECESGVRIEDLREYFLNFDFSKSSIENMPTRLFMENL</sequence>
<evidence type="ECO:0000313" key="1">
    <source>
        <dbReference type="EMBL" id="RUO36779.1"/>
    </source>
</evidence>
<accession>A0A432WSP5</accession>
<reference evidence="2" key="1">
    <citation type="journal article" date="2018" name="Front. Microbiol.">
        <title>Genome-Based Analysis Reveals the Taxonomy and Diversity of the Family Idiomarinaceae.</title>
        <authorList>
            <person name="Liu Y."/>
            <person name="Lai Q."/>
            <person name="Shao Z."/>
        </authorList>
    </citation>
    <scope>NUCLEOTIDE SEQUENCE [LARGE SCALE GENOMIC DNA]</scope>
    <source>
        <strain evidence="2">AIS</strain>
    </source>
</reference>
<protein>
    <submittedName>
        <fullName evidence="1">Uncharacterized protein</fullName>
    </submittedName>
</protein>
<evidence type="ECO:0000313" key="2">
    <source>
        <dbReference type="Proteomes" id="UP000286934"/>
    </source>
</evidence>
<dbReference type="EMBL" id="PIPP01000003">
    <property type="protein sequence ID" value="RUO36779.1"/>
    <property type="molecule type" value="Genomic_DNA"/>
</dbReference>
<organism evidence="1 2">
    <name type="scientific">Aliidiomarina shirensis</name>
    <dbReference type="NCBI Taxonomy" id="1048642"/>
    <lineage>
        <taxon>Bacteria</taxon>
        <taxon>Pseudomonadati</taxon>
        <taxon>Pseudomonadota</taxon>
        <taxon>Gammaproteobacteria</taxon>
        <taxon>Alteromonadales</taxon>
        <taxon>Idiomarinaceae</taxon>
        <taxon>Aliidiomarina</taxon>
    </lineage>
</organism>
<proteinExistence type="predicted"/>
<keyword evidence="2" id="KW-1185">Reference proteome</keyword>
<gene>
    <name evidence="1" type="ORF">CWE13_07975</name>
</gene>
<comment type="caution">
    <text evidence="1">The sequence shown here is derived from an EMBL/GenBank/DDBJ whole genome shotgun (WGS) entry which is preliminary data.</text>
</comment>
<dbReference type="AlphaFoldDB" id="A0A432WSP5"/>
<dbReference type="Proteomes" id="UP000286934">
    <property type="component" value="Unassembled WGS sequence"/>
</dbReference>
<name>A0A432WSP5_9GAMM</name>
<dbReference type="RefSeq" id="WP_126807529.1">
    <property type="nucleotide sequence ID" value="NZ_PIPP01000003.1"/>
</dbReference>